<gene>
    <name evidence="5" type="ORF">PUV54_10425</name>
</gene>
<feature type="domain" description="HTH arsR-type" evidence="4">
    <location>
        <begin position="1"/>
        <end position="92"/>
    </location>
</feature>
<dbReference type="InterPro" id="IPR051081">
    <property type="entry name" value="HTH_MetalResp_TranReg"/>
</dbReference>
<dbReference type="Proteomes" id="UP001214043">
    <property type="component" value="Chromosome"/>
</dbReference>
<dbReference type="Pfam" id="PF08241">
    <property type="entry name" value="Methyltransf_11"/>
    <property type="match status" value="1"/>
</dbReference>
<dbReference type="PROSITE" id="PS50987">
    <property type="entry name" value="HTH_ARSR_2"/>
    <property type="match status" value="1"/>
</dbReference>
<proteinExistence type="predicted"/>
<evidence type="ECO:0000259" key="4">
    <source>
        <dbReference type="PROSITE" id="PS50987"/>
    </source>
</evidence>
<evidence type="ECO:0000256" key="2">
    <source>
        <dbReference type="ARBA" id="ARBA00023125"/>
    </source>
</evidence>
<dbReference type="GO" id="GO:0003700">
    <property type="term" value="F:DNA-binding transcription factor activity"/>
    <property type="evidence" value="ECO:0007669"/>
    <property type="project" value="InterPro"/>
</dbReference>
<dbReference type="KEGG" id="hfl:PUV54_10425"/>
<evidence type="ECO:0000256" key="1">
    <source>
        <dbReference type="ARBA" id="ARBA00023015"/>
    </source>
</evidence>
<dbReference type="SMART" id="SM00418">
    <property type="entry name" value="HTH_ARSR"/>
    <property type="match status" value="1"/>
</dbReference>
<dbReference type="InterPro" id="IPR001845">
    <property type="entry name" value="HTH_ArsR_DNA-bd_dom"/>
</dbReference>
<dbReference type="Gene3D" id="3.40.50.150">
    <property type="entry name" value="Vaccinia Virus protein VP39"/>
    <property type="match status" value="1"/>
</dbReference>
<reference evidence="5" key="1">
    <citation type="submission" date="2023-02" db="EMBL/GenBank/DDBJ databases">
        <title>Genome sequence of Hyphococcus flavus.</title>
        <authorList>
            <person name="Rong J.-C."/>
            <person name="Zhao Q."/>
            <person name="Yi M."/>
            <person name="Wu J.-Y."/>
        </authorList>
    </citation>
    <scope>NUCLEOTIDE SEQUENCE</scope>
    <source>
        <strain evidence="5">MCCC 1K03223</strain>
    </source>
</reference>
<dbReference type="InterPro" id="IPR011991">
    <property type="entry name" value="ArsR-like_HTH"/>
</dbReference>
<dbReference type="InterPro" id="IPR036390">
    <property type="entry name" value="WH_DNA-bd_sf"/>
</dbReference>
<dbReference type="SUPFAM" id="SSF53335">
    <property type="entry name" value="S-adenosyl-L-methionine-dependent methyltransferases"/>
    <property type="match status" value="1"/>
</dbReference>
<dbReference type="CDD" id="cd02440">
    <property type="entry name" value="AdoMet_MTases"/>
    <property type="match status" value="1"/>
</dbReference>
<dbReference type="GO" id="GO:0003677">
    <property type="term" value="F:DNA binding"/>
    <property type="evidence" value="ECO:0007669"/>
    <property type="project" value="UniProtKB-KW"/>
</dbReference>
<dbReference type="SUPFAM" id="SSF46785">
    <property type="entry name" value="Winged helix' DNA-binding domain"/>
    <property type="match status" value="1"/>
</dbReference>
<evidence type="ECO:0000313" key="6">
    <source>
        <dbReference type="Proteomes" id="UP001214043"/>
    </source>
</evidence>
<evidence type="ECO:0000313" key="5">
    <source>
        <dbReference type="EMBL" id="WDI30374.1"/>
    </source>
</evidence>
<dbReference type="Pfam" id="PF01022">
    <property type="entry name" value="HTH_5"/>
    <property type="match status" value="1"/>
</dbReference>
<dbReference type="PRINTS" id="PR00778">
    <property type="entry name" value="HTHARSR"/>
</dbReference>
<dbReference type="NCBIfam" id="NF033788">
    <property type="entry name" value="HTH_metalloreg"/>
    <property type="match status" value="1"/>
</dbReference>
<protein>
    <submittedName>
        <fullName evidence="5">Metalloregulator ArsR/SmtB family transcription factor</fullName>
    </submittedName>
</protein>
<dbReference type="EMBL" id="CP118166">
    <property type="protein sequence ID" value="WDI30374.1"/>
    <property type="molecule type" value="Genomic_DNA"/>
</dbReference>
<evidence type="ECO:0000256" key="3">
    <source>
        <dbReference type="ARBA" id="ARBA00023163"/>
    </source>
</evidence>
<dbReference type="GO" id="GO:0008757">
    <property type="term" value="F:S-adenosylmethionine-dependent methyltransferase activity"/>
    <property type="evidence" value="ECO:0007669"/>
    <property type="project" value="InterPro"/>
</dbReference>
<keyword evidence="2" id="KW-0238">DNA-binding</keyword>
<keyword evidence="1" id="KW-0805">Transcription regulation</keyword>
<sequence>MALDAALNIFRAIGEETRLRIMALLHRGELTVSEITAILGQSQPRVSRHLKILADAGLVERHREGAWMFYRLADRSGDQAAAQAVIDVMDELAEADDRILTRDGDRFLQAREARAALAASYFEENAKEWGRLRSLHLPEKDIESRIIELAGEKTVDLFVDLGTGTGRMLEIFADLYKSAIGYDLSHEMLAIARANLDQAGITHAQARHGDLFALPLESQSADIVCLHHVLHYLAEPRLAVVEAARLLKPQGRLVVSDFAPHELEFLREEHAHRRLGFSDDEVREWCGAAGLKLVQTETMSPAASDKQKLTVKIWMCSAAKTAQQSRQAA</sequence>
<dbReference type="AlphaFoldDB" id="A0AAF0CEL0"/>
<keyword evidence="3" id="KW-0804">Transcription</keyword>
<accession>A0AAF0CEL0</accession>
<dbReference type="RefSeq" id="WP_274492175.1">
    <property type="nucleotide sequence ID" value="NZ_CP118166.1"/>
</dbReference>
<name>A0AAF0CEL0_9PROT</name>
<dbReference type="CDD" id="cd00090">
    <property type="entry name" value="HTH_ARSR"/>
    <property type="match status" value="1"/>
</dbReference>
<dbReference type="PANTHER" id="PTHR33154">
    <property type="entry name" value="TRANSCRIPTIONAL REGULATOR, ARSR FAMILY"/>
    <property type="match status" value="1"/>
</dbReference>
<dbReference type="InterPro" id="IPR013216">
    <property type="entry name" value="Methyltransf_11"/>
</dbReference>
<dbReference type="InterPro" id="IPR029063">
    <property type="entry name" value="SAM-dependent_MTases_sf"/>
</dbReference>
<keyword evidence="6" id="KW-1185">Reference proteome</keyword>
<dbReference type="PANTHER" id="PTHR33154:SF33">
    <property type="entry name" value="TRANSCRIPTIONAL REPRESSOR SDPR"/>
    <property type="match status" value="1"/>
</dbReference>
<organism evidence="5 6">
    <name type="scientific">Hyphococcus flavus</name>
    <dbReference type="NCBI Taxonomy" id="1866326"/>
    <lineage>
        <taxon>Bacteria</taxon>
        <taxon>Pseudomonadati</taxon>
        <taxon>Pseudomonadota</taxon>
        <taxon>Alphaproteobacteria</taxon>
        <taxon>Parvularculales</taxon>
        <taxon>Parvularculaceae</taxon>
        <taxon>Hyphococcus</taxon>
    </lineage>
</organism>
<dbReference type="InterPro" id="IPR036388">
    <property type="entry name" value="WH-like_DNA-bd_sf"/>
</dbReference>
<dbReference type="Gene3D" id="1.10.10.10">
    <property type="entry name" value="Winged helix-like DNA-binding domain superfamily/Winged helix DNA-binding domain"/>
    <property type="match status" value="1"/>
</dbReference>